<dbReference type="OrthoDB" id="3698359at2"/>
<keyword evidence="1" id="KW-0233">DNA recombination</keyword>
<organism evidence="3 4">
    <name type="scientific">Amycolatopsis saalfeldensis</name>
    <dbReference type="NCBI Taxonomy" id="394193"/>
    <lineage>
        <taxon>Bacteria</taxon>
        <taxon>Bacillati</taxon>
        <taxon>Actinomycetota</taxon>
        <taxon>Actinomycetes</taxon>
        <taxon>Pseudonocardiales</taxon>
        <taxon>Pseudonocardiaceae</taxon>
        <taxon>Amycolatopsis</taxon>
    </lineage>
</organism>
<dbReference type="AlphaFoldDB" id="A0A1H8YNK0"/>
<dbReference type="PANTHER" id="PTHR30349:SF81">
    <property type="entry name" value="TYROSINE RECOMBINASE XERC"/>
    <property type="match status" value="1"/>
</dbReference>
<dbReference type="InterPro" id="IPR050090">
    <property type="entry name" value="Tyrosine_recombinase_XerCD"/>
</dbReference>
<dbReference type="PANTHER" id="PTHR30349">
    <property type="entry name" value="PHAGE INTEGRASE-RELATED"/>
    <property type="match status" value="1"/>
</dbReference>
<dbReference type="InterPro" id="IPR013762">
    <property type="entry name" value="Integrase-like_cat_sf"/>
</dbReference>
<protein>
    <submittedName>
        <fullName evidence="3">Site-specific recombinase XerD</fullName>
    </submittedName>
</protein>
<evidence type="ECO:0000256" key="1">
    <source>
        <dbReference type="ARBA" id="ARBA00023172"/>
    </source>
</evidence>
<evidence type="ECO:0000313" key="4">
    <source>
        <dbReference type="Proteomes" id="UP000198582"/>
    </source>
</evidence>
<dbReference type="Proteomes" id="UP000198582">
    <property type="component" value="Unassembled WGS sequence"/>
</dbReference>
<dbReference type="GO" id="GO:0006310">
    <property type="term" value="P:DNA recombination"/>
    <property type="evidence" value="ECO:0007669"/>
    <property type="project" value="UniProtKB-KW"/>
</dbReference>
<dbReference type="PROSITE" id="PS51898">
    <property type="entry name" value="TYR_RECOMBINASE"/>
    <property type="match status" value="1"/>
</dbReference>
<feature type="domain" description="Tyr recombinase" evidence="2">
    <location>
        <begin position="177"/>
        <end position="390"/>
    </location>
</feature>
<dbReference type="Gene3D" id="1.10.443.10">
    <property type="entry name" value="Intergrase catalytic core"/>
    <property type="match status" value="1"/>
</dbReference>
<dbReference type="GO" id="GO:0015074">
    <property type="term" value="P:DNA integration"/>
    <property type="evidence" value="ECO:0007669"/>
    <property type="project" value="InterPro"/>
</dbReference>
<reference evidence="3 4" key="1">
    <citation type="submission" date="2016-10" db="EMBL/GenBank/DDBJ databases">
        <authorList>
            <person name="de Groot N.N."/>
        </authorList>
    </citation>
    <scope>NUCLEOTIDE SEQUENCE [LARGE SCALE GENOMIC DNA]</scope>
    <source>
        <strain evidence="3 4">DSM 44993</strain>
    </source>
</reference>
<dbReference type="InterPro" id="IPR002104">
    <property type="entry name" value="Integrase_catalytic"/>
</dbReference>
<dbReference type="RefSeq" id="WP_091628412.1">
    <property type="nucleotide sequence ID" value="NZ_FOEF01000029.1"/>
</dbReference>
<gene>
    <name evidence="3" type="ORF">SAMN04489732_12947</name>
</gene>
<dbReference type="STRING" id="394193.SAMN04489732_12947"/>
<dbReference type="SUPFAM" id="SSF56349">
    <property type="entry name" value="DNA breaking-rejoining enzymes"/>
    <property type="match status" value="1"/>
</dbReference>
<proteinExistence type="predicted"/>
<dbReference type="GO" id="GO:0003677">
    <property type="term" value="F:DNA binding"/>
    <property type="evidence" value="ECO:0007669"/>
    <property type="project" value="InterPro"/>
</dbReference>
<name>A0A1H8YNK0_9PSEU</name>
<dbReference type="InterPro" id="IPR011010">
    <property type="entry name" value="DNA_brk_join_enz"/>
</dbReference>
<keyword evidence="4" id="KW-1185">Reference proteome</keyword>
<dbReference type="EMBL" id="FOEF01000029">
    <property type="protein sequence ID" value="SEP53622.1"/>
    <property type="molecule type" value="Genomic_DNA"/>
</dbReference>
<evidence type="ECO:0000313" key="3">
    <source>
        <dbReference type="EMBL" id="SEP53622.1"/>
    </source>
</evidence>
<evidence type="ECO:0000259" key="2">
    <source>
        <dbReference type="PROSITE" id="PS51898"/>
    </source>
</evidence>
<dbReference type="Pfam" id="PF00589">
    <property type="entry name" value="Phage_integrase"/>
    <property type="match status" value="1"/>
</dbReference>
<accession>A0A1H8YNK0</accession>
<sequence>MSTSLVLAEPAFVQEYPELQNAGVPDWLPFAMEQTVKWLTLSYEGSHIKGGSENTTKNYAIDLGVPRAMQTWREPVTGKRGRRSPGPLPQAFLRWCAAFDVNPFTDVDVDLAHAWTRYGRFCGDADTTLHRRVGAISAWYSAMRRREHTTIVFADLITRQDRENLGITAVPASPTVAAPLAVVQAVQVAALLDPSPMRTRNRVIAELLPGTGLRAAELCNLDIDDLHRSGPGGVPALYVRGKGGKYRWVGLDDHQLALIDDYLLDRVPSDTGTDVTLAGQVSNRPAVAQPLLTSINGRRLSTQAVTYVLNRLGGLLDPTSDHPIVAEAALVLANAGRLHPHQLRHAHAQEADDAGASLNQIRLQLGHASLATTQLYLDNSTNLRKSTSVVVSRLIREGVDLSTLPTDGIRLRDLPELEDETEHS</sequence>